<reference evidence="2 3" key="1">
    <citation type="journal article" date="2015" name="Nature">
        <title>rRNA introns, odd ribosomes, and small enigmatic genomes across a large radiation of phyla.</title>
        <authorList>
            <person name="Brown C.T."/>
            <person name="Hug L.A."/>
            <person name="Thomas B.C."/>
            <person name="Sharon I."/>
            <person name="Castelle C.J."/>
            <person name="Singh A."/>
            <person name="Wilkins M.J."/>
            <person name="Williams K.H."/>
            <person name="Banfield J.F."/>
        </authorList>
    </citation>
    <scope>NUCLEOTIDE SEQUENCE [LARGE SCALE GENOMIC DNA]</scope>
</reference>
<sequence length="204" mass="22971">MKKNRNLPQYGFTLIEVLVSAAILVILAAGFLGLQFIISQNQVTAWRNYLAIEAANLSLSNISRELRDARQSGTGGYPLEVSNDQEIVFYSDIDYDAEVERVRYTLSGTELIKGTTEPVGEPATYPADSEKTKILTDIIRNGASPVFYYYNTDWPEDTTNNPLPLDLRISDTRQIKIILITNPKADSPDFDFILESDVRLRMLN</sequence>
<comment type="caution">
    <text evidence="2">The sequence shown here is derived from an EMBL/GenBank/DDBJ whole genome shotgun (WGS) entry which is preliminary data.</text>
</comment>
<accession>A0A0G0QUG1</accession>
<evidence type="ECO:0008006" key="4">
    <source>
        <dbReference type="Google" id="ProtNLM"/>
    </source>
</evidence>
<dbReference type="Pfam" id="PF07963">
    <property type="entry name" value="N_methyl"/>
    <property type="match status" value="1"/>
</dbReference>
<keyword evidence="1" id="KW-0812">Transmembrane</keyword>
<organism evidence="2 3">
    <name type="scientific">Candidatus Woesebacteria bacterium GW2011_GWA1_39_21b</name>
    <dbReference type="NCBI Taxonomy" id="1618551"/>
    <lineage>
        <taxon>Bacteria</taxon>
        <taxon>Candidatus Woeseibacteriota</taxon>
    </lineage>
</organism>
<protein>
    <recommendedName>
        <fullName evidence="4">Prepilin-type N-terminal cleavage/methylation domain-containing protein</fullName>
    </recommendedName>
</protein>
<dbReference type="NCBIfam" id="TIGR02532">
    <property type="entry name" value="IV_pilin_GFxxxE"/>
    <property type="match status" value="1"/>
</dbReference>
<evidence type="ECO:0000313" key="3">
    <source>
        <dbReference type="Proteomes" id="UP000034690"/>
    </source>
</evidence>
<keyword evidence="1" id="KW-1133">Transmembrane helix</keyword>
<feature type="transmembrane region" description="Helical" evidence="1">
    <location>
        <begin position="12"/>
        <end position="38"/>
    </location>
</feature>
<evidence type="ECO:0000256" key="1">
    <source>
        <dbReference type="SAM" id="Phobius"/>
    </source>
</evidence>
<gene>
    <name evidence="2" type="ORF">UT40_C0007G0022</name>
</gene>
<name>A0A0G0QUG1_9BACT</name>
<dbReference type="AlphaFoldDB" id="A0A0G0QUG1"/>
<evidence type="ECO:0000313" key="2">
    <source>
        <dbReference type="EMBL" id="KKR13980.1"/>
    </source>
</evidence>
<dbReference type="EMBL" id="LBWQ01000007">
    <property type="protein sequence ID" value="KKR13980.1"/>
    <property type="molecule type" value="Genomic_DNA"/>
</dbReference>
<dbReference type="InterPro" id="IPR012902">
    <property type="entry name" value="N_methyl_site"/>
</dbReference>
<proteinExistence type="predicted"/>
<keyword evidence="1" id="KW-0472">Membrane</keyword>
<dbReference type="Proteomes" id="UP000034690">
    <property type="component" value="Unassembled WGS sequence"/>
</dbReference>